<dbReference type="AlphaFoldDB" id="A0A9P7YM96"/>
<keyword evidence="3" id="KW-1185">Reference proteome</keyword>
<evidence type="ECO:0000313" key="2">
    <source>
        <dbReference type="EMBL" id="KAG9235670.1"/>
    </source>
</evidence>
<feature type="region of interest" description="Disordered" evidence="1">
    <location>
        <begin position="186"/>
        <end position="211"/>
    </location>
</feature>
<name>A0A9P7YM96_9HELO</name>
<dbReference type="EMBL" id="MU251425">
    <property type="protein sequence ID" value="KAG9235670.1"/>
    <property type="molecule type" value="Genomic_DNA"/>
</dbReference>
<evidence type="ECO:0000313" key="3">
    <source>
        <dbReference type="Proteomes" id="UP000824998"/>
    </source>
</evidence>
<dbReference type="Proteomes" id="UP000824998">
    <property type="component" value="Unassembled WGS sequence"/>
</dbReference>
<accession>A0A9P7YM96</accession>
<proteinExistence type="predicted"/>
<sequence>MDTLPTLPSALSTEQLRSLNDEHTLTFSFRDEPTLSTQGLSATPLTNHLRVVPGNTTATSSTALNDRGVFTVAEEHNTIPRWNGTLYRQGKKTGAQLPSFEHPETLAPSQYFLLYPQIARTRNPLSLPKRFPTPAFSWLRHVLLLLTTRRRYYVGYSISFGHPASHLYAQPPSQEGSHELQLHPQLLSSPRRPVPDIMPLRPRGGRPLGVP</sequence>
<comment type="caution">
    <text evidence="2">The sequence shown here is derived from an EMBL/GenBank/DDBJ whole genome shotgun (WGS) entry which is preliminary data.</text>
</comment>
<organism evidence="2 3">
    <name type="scientific">Amylocarpus encephaloides</name>
    <dbReference type="NCBI Taxonomy" id="45428"/>
    <lineage>
        <taxon>Eukaryota</taxon>
        <taxon>Fungi</taxon>
        <taxon>Dikarya</taxon>
        <taxon>Ascomycota</taxon>
        <taxon>Pezizomycotina</taxon>
        <taxon>Leotiomycetes</taxon>
        <taxon>Helotiales</taxon>
        <taxon>Helotiales incertae sedis</taxon>
        <taxon>Amylocarpus</taxon>
    </lineage>
</organism>
<protein>
    <submittedName>
        <fullName evidence="2">Uncharacterized protein</fullName>
    </submittedName>
</protein>
<reference evidence="2" key="1">
    <citation type="journal article" date="2021" name="IMA Fungus">
        <title>Genomic characterization of three marine fungi, including Emericellopsis atlantica sp. nov. with signatures of a generalist lifestyle and marine biomass degradation.</title>
        <authorList>
            <person name="Hagestad O.C."/>
            <person name="Hou L."/>
            <person name="Andersen J.H."/>
            <person name="Hansen E.H."/>
            <person name="Altermark B."/>
            <person name="Li C."/>
            <person name="Kuhnert E."/>
            <person name="Cox R.J."/>
            <person name="Crous P.W."/>
            <person name="Spatafora J.W."/>
            <person name="Lail K."/>
            <person name="Amirebrahimi M."/>
            <person name="Lipzen A."/>
            <person name="Pangilinan J."/>
            <person name="Andreopoulos W."/>
            <person name="Hayes R.D."/>
            <person name="Ng V."/>
            <person name="Grigoriev I.V."/>
            <person name="Jackson S.A."/>
            <person name="Sutton T.D.S."/>
            <person name="Dobson A.D.W."/>
            <person name="Rama T."/>
        </authorList>
    </citation>
    <scope>NUCLEOTIDE SEQUENCE</scope>
    <source>
        <strain evidence="2">TRa018bII</strain>
    </source>
</reference>
<gene>
    <name evidence="2" type="ORF">BJ875DRAFT_458442</name>
</gene>
<evidence type="ECO:0000256" key="1">
    <source>
        <dbReference type="SAM" id="MobiDB-lite"/>
    </source>
</evidence>